<dbReference type="InterPro" id="IPR025557">
    <property type="entry name" value="DUF4282"/>
</dbReference>
<sequence length="116" mass="12507">MTSNFNTAQSKQTADGFFSALFDFSFSQYITLKFARVIYLISAVLIGLCWVFGLLVSLAAFSDGFGSGLFALIGFLIVGTLAALVSLISARVTLEFMVSAIKTAQNTSEIAEAQRR</sequence>
<gene>
    <name evidence="2" type="ORF">SAMEA4535761_00606</name>
</gene>
<dbReference type="Pfam" id="PF14110">
    <property type="entry name" value="DUF4282"/>
    <property type="match status" value="1"/>
</dbReference>
<keyword evidence="1" id="KW-0472">Membrane</keyword>
<dbReference type="AlphaFoldDB" id="A0A239YNP2"/>
<dbReference type="RefSeq" id="WP_051904741.1">
    <property type="nucleotide sequence ID" value="NZ_CP009211.1"/>
</dbReference>
<keyword evidence="1" id="KW-1133">Transmembrane helix</keyword>
<accession>A0A239YNP2</accession>
<dbReference type="OrthoDB" id="3261033at2"/>
<proteinExistence type="predicted"/>
<name>A0A239YNP2_9CORY</name>
<dbReference type="EMBL" id="LT906467">
    <property type="protein sequence ID" value="SNV60407.1"/>
    <property type="molecule type" value="Genomic_DNA"/>
</dbReference>
<evidence type="ECO:0000256" key="1">
    <source>
        <dbReference type="SAM" id="Phobius"/>
    </source>
</evidence>
<evidence type="ECO:0000313" key="2">
    <source>
        <dbReference type="EMBL" id="SNV60407.1"/>
    </source>
</evidence>
<dbReference type="Proteomes" id="UP000215374">
    <property type="component" value="Chromosome 1"/>
</dbReference>
<feature type="transmembrane region" description="Helical" evidence="1">
    <location>
        <begin position="67"/>
        <end position="88"/>
    </location>
</feature>
<organism evidence="2 3">
    <name type="scientific">Corynebacterium imitans</name>
    <dbReference type="NCBI Taxonomy" id="156978"/>
    <lineage>
        <taxon>Bacteria</taxon>
        <taxon>Bacillati</taxon>
        <taxon>Actinomycetota</taxon>
        <taxon>Actinomycetes</taxon>
        <taxon>Mycobacteriales</taxon>
        <taxon>Corynebacteriaceae</taxon>
        <taxon>Corynebacterium</taxon>
    </lineage>
</organism>
<keyword evidence="1" id="KW-0812">Transmembrane</keyword>
<feature type="transmembrane region" description="Helical" evidence="1">
    <location>
        <begin position="37"/>
        <end position="61"/>
    </location>
</feature>
<reference evidence="2 3" key="1">
    <citation type="submission" date="2017-06" db="EMBL/GenBank/DDBJ databases">
        <authorList>
            <consortium name="Pathogen Informatics"/>
        </authorList>
    </citation>
    <scope>NUCLEOTIDE SEQUENCE [LARGE SCALE GENOMIC DNA]</scope>
    <source>
        <strain evidence="2 3">NCTC13015</strain>
    </source>
</reference>
<protein>
    <recommendedName>
        <fullName evidence="4">DUF4282 domain-containing protein</fullName>
    </recommendedName>
</protein>
<evidence type="ECO:0008006" key="4">
    <source>
        <dbReference type="Google" id="ProtNLM"/>
    </source>
</evidence>
<evidence type="ECO:0000313" key="3">
    <source>
        <dbReference type="Proteomes" id="UP000215374"/>
    </source>
</evidence>